<dbReference type="Gene3D" id="3.40.980.10">
    <property type="entry name" value="MoaB/Mog-like domain"/>
    <property type="match status" value="1"/>
</dbReference>
<evidence type="ECO:0000313" key="13">
    <source>
        <dbReference type="EMBL" id="RJT36176.1"/>
    </source>
</evidence>
<evidence type="ECO:0000313" key="14">
    <source>
        <dbReference type="Proteomes" id="UP000272706"/>
    </source>
</evidence>
<dbReference type="NCBIfam" id="NF045515">
    <property type="entry name" value="Glp_gephyrin"/>
    <property type="match status" value="1"/>
</dbReference>
<keyword evidence="6 11" id="KW-0808">Transferase</keyword>
<evidence type="ECO:0000256" key="4">
    <source>
        <dbReference type="ARBA" id="ARBA00010763"/>
    </source>
</evidence>
<dbReference type="InterPro" id="IPR005110">
    <property type="entry name" value="MoeA_linker/N"/>
</dbReference>
<dbReference type="GO" id="GO:0005829">
    <property type="term" value="C:cytosol"/>
    <property type="evidence" value="ECO:0007669"/>
    <property type="project" value="TreeGrafter"/>
</dbReference>
<dbReference type="InterPro" id="IPR036688">
    <property type="entry name" value="MoeA_C_domain_IV_sf"/>
</dbReference>
<evidence type="ECO:0000256" key="10">
    <source>
        <dbReference type="ARBA" id="ARBA00047317"/>
    </source>
</evidence>
<name>A0A3A5KKF1_9HYPH</name>
<dbReference type="Pfam" id="PF03454">
    <property type="entry name" value="MoeA_C"/>
    <property type="match status" value="1"/>
</dbReference>
<keyword evidence="8 11" id="KW-0460">Magnesium</keyword>
<feature type="domain" description="MoaB/Mog" evidence="12">
    <location>
        <begin position="178"/>
        <end position="317"/>
    </location>
</feature>
<keyword evidence="9 11" id="KW-0501">Molybdenum cofactor biosynthesis</keyword>
<dbReference type="CDD" id="cd00887">
    <property type="entry name" value="MoeA"/>
    <property type="match status" value="1"/>
</dbReference>
<keyword evidence="14" id="KW-1185">Reference proteome</keyword>
<protein>
    <recommendedName>
        <fullName evidence="11">Molybdopterin molybdenumtransferase</fullName>
        <ecNumber evidence="11">2.10.1.1</ecNumber>
    </recommendedName>
</protein>
<dbReference type="InterPro" id="IPR005111">
    <property type="entry name" value="MoeA_C_domain_IV"/>
</dbReference>
<dbReference type="PROSITE" id="PS01079">
    <property type="entry name" value="MOCF_BIOSYNTHESIS_2"/>
    <property type="match status" value="1"/>
</dbReference>
<proteinExistence type="inferred from homology"/>
<organism evidence="13 14">
    <name type="scientific">Mesorhizobium waimense</name>
    <dbReference type="NCBI Taxonomy" id="1300307"/>
    <lineage>
        <taxon>Bacteria</taxon>
        <taxon>Pseudomonadati</taxon>
        <taxon>Pseudomonadota</taxon>
        <taxon>Alphaproteobacteria</taxon>
        <taxon>Hyphomicrobiales</taxon>
        <taxon>Phyllobacteriaceae</taxon>
        <taxon>Mesorhizobium</taxon>
    </lineage>
</organism>
<evidence type="ECO:0000256" key="2">
    <source>
        <dbReference type="ARBA" id="ARBA00002901"/>
    </source>
</evidence>
<comment type="function">
    <text evidence="2 11">Catalyzes the insertion of molybdate into adenylated molybdopterin with the concomitant release of AMP.</text>
</comment>
<evidence type="ECO:0000256" key="6">
    <source>
        <dbReference type="ARBA" id="ARBA00022679"/>
    </source>
</evidence>
<sequence>MALVPVAEALERLLEGARPTGSESVALIDAAGRVLAEPVVALRTQPPFNASAMDGYAVRAADIASVPAQLSVIGMAPAGRGFDGAVRNGQAVRIFTGAPLPEGADTIVIQENVRDLGGGVIEVTEPTAEGRNIRRVGLDFTKGDVLLEKGRLLDPAALSLAASANHPSVSVVRRPLVAIIATGDELLPPGSELGPDQIISSNAYGVAAAAQSVGARALDLGIAADRKEAIAALVRQAVEQGADVIVTLGGASVGDHDLIHDVLTGEGMTLDFWKIAMRPGKPLMFGRLGEISCIGLPGNPVASLVCSQLFLKPLLARLGSRGFQQDMREARLGTAMPANDLRQDYVRAVLREEAGVLVATPFGIQDSSMLRMLADADGLIVREPFAPAAAAGASCSVLMLR</sequence>
<dbReference type="InterPro" id="IPR038987">
    <property type="entry name" value="MoeA-like"/>
</dbReference>
<dbReference type="FunFam" id="2.170.190.11:FF:000001">
    <property type="entry name" value="Molybdopterin molybdenumtransferase"/>
    <property type="match status" value="1"/>
</dbReference>
<dbReference type="InterPro" id="IPR036425">
    <property type="entry name" value="MoaB/Mog-like_dom_sf"/>
</dbReference>
<evidence type="ECO:0000256" key="8">
    <source>
        <dbReference type="ARBA" id="ARBA00022842"/>
    </source>
</evidence>
<dbReference type="InterPro" id="IPR008284">
    <property type="entry name" value="MoCF_biosynth_CS"/>
</dbReference>
<dbReference type="Pfam" id="PF00994">
    <property type="entry name" value="MoCF_biosynth"/>
    <property type="match status" value="1"/>
</dbReference>
<dbReference type="GO" id="GO:0006777">
    <property type="term" value="P:Mo-molybdopterin cofactor biosynthetic process"/>
    <property type="evidence" value="ECO:0007669"/>
    <property type="project" value="UniProtKB-UniRule"/>
</dbReference>
<dbReference type="GO" id="GO:0046872">
    <property type="term" value="F:metal ion binding"/>
    <property type="evidence" value="ECO:0007669"/>
    <property type="project" value="UniProtKB-UniRule"/>
</dbReference>
<evidence type="ECO:0000256" key="7">
    <source>
        <dbReference type="ARBA" id="ARBA00022723"/>
    </source>
</evidence>
<dbReference type="PANTHER" id="PTHR10192:SF5">
    <property type="entry name" value="GEPHYRIN"/>
    <property type="match status" value="1"/>
</dbReference>
<evidence type="ECO:0000256" key="5">
    <source>
        <dbReference type="ARBA" id="ARBA00022505"/>
    </source>
</evidence>
<dbReference type="SMART" id="SM00852">
    <property type="entry name" value="MoCF_biosynth"/>
    <property type="match status" value="1"/>
</dbReference>
<keyword evidence="7 11" id="KW-0479">Metal-binding</keyword>
<dbReference type="Pfam" id="PF03453">
    <property type="entry name" value="MoeA_N"/>
    <property type="match status" value="1"/>
</dbReference>
<dbReference type="SUPFAM" id="SSF63882">
    <property type="entry name" value="MoeA N-terminal region -like"/>
    <property type="match status" value="1"/>
</dbReference>
<dbReference type="RefSeq" id="WP_120016206.1">
    <property type="nucleotide sequence ID" value="NZ_QZWZ01000016.1"/>
</dbReference>
<dbReference type="Gene3D" id="2.170.190.11">
    <property type="entry name" value="Molybdopterin biosynthesis moea protein, domain 3"/>
    <property type="match status" value="1"/>
</dbReference>
<dbReference type="Gene3D" id="3.90.105.10">
    <property type="entry name" value="Molybdopterin biosynthesis moea protein, domain 2"/>
    <property type="match status" value="1"/>
</dbReference>
<dbReference type="UniPathway" id="UPA00344"/>
<dbReference type="Gene3D" id="2.40.340.10">
    <property type="entry name" value="MoeA, C-terminal, domain IV"/>
    <property type="match status" value="1"/>
</dbReference>
<dbReference type="OrthoDB" id="9804758at2"/>
<evidence type="ECO:0000256" key="11">
    <source>
        <dbReference type="RuleBase" id="RU365090"/>
    </source>
</evidence>
<keyword evidence="5 11" id="KW-0500">Molybdenum</keyword>
<dbReference type="PANTHER" id="PTHR10192">
    <property type="entry name" value="MOLYBDOPTERIN BIOSYNTHESIS PROTEIN"/>
    <property type="match status" value="1"/>
</dbReference>
<comment type="caution">
    <text evidence="13">The sequence shown here is derived from an EMBL/GenBank/DDBJ whole genome shotgun (WGS) entry which is preliminary data.</text>
</comment>
<comment type="cofactor">
    <cofactor evidence="1 11">
        <name>Mg(2+)</name>
        <dbReference type="ChEBI" id="CHEBI:18420"/>
    </cofactor>
</comment>
<dbReference type="SUPFAM" id="SSF63867">
    <property type="entry name" value="MoeA C-terminal domain-like"/>
    <property type="match status" value="1"/>
</dbReference>
<dbReference type="Proteomes" id="UP000272706">
    <property type="component" value="Unassembled WGS sequence"/>
</dbReference>
<evidence type="ECO:0000256" key="9">
    <source>
        <dbReference type="ARBA" id="ARBA00023150"/>
    </source>
</evidence>
<dbReference type="EMBL" id="QZWZ01000016">
    <property type="protein sequence ID" value="RJT36176.1"/>
    <property type="molecule type" value="Genomic_DNA"/>
</dbReference>
<dbReference type="AlphaFoldDB" id="A0A3A5KKF1"/>
<evidence type="ECO:0000259" key="12">
    <source>
        <dbReference type="SMART" id="SM00852"/>
    </source>
</evidence>
<dbReference type="GO" id="GO:0061599">
    <property type="term" value="F:molybdopterin molybdotransferase activity"/>
    <property type="evidence" value="ECO:0007669"/>
    <property type="project" value="UniProtKB-UniRule"/>
</dbReference>
<evidence type="ECO:0000256" key="1">
    <source>
        <dbReference type="ARBA" id="ARBA00001946"/>
    </source>
</evidence>
<dbReference type="InterPro" id="IPR036135">
    <property type="entry name" value="MoeA_linker/N_sf"/>
</dbReference>
<dbReference type="SUPFAM" id="SSF53218">
    <property type="entry name" value="Molybdenum cofactor biosynthesis proteins"/>
    <property type="match status" value="1"/>
</dbReference>
<dbReference type="InterPro" id="IPR001453">
    <property type="entry name" value="MoaB/Mog_dom"/>
</dbReference>
<comment type="catalytic activity">
    <reaction evidence="10">
        <text>adenylyl-molybdopterin + molybdate = Mo-molybdopterin + AMP + H(+)</text>
        <dbReference type="Rhea" id="RHEA:35047"/>
        <dbReference type="ChEBI" id="CHEBI:15378"/>
        <dbReference type="ChEBI" id="CHEBI:36264"/>
        <dbReference type="ChEBI" id="CHEBI:62727"/>
        <dbReference type="ChEBI" id="CHEBI:71302"/>
        <dbReference type="ChEBI" id="CHEBI:456215"/>
        <dbReference type="EC" id="2.10.1.1"/>
    </reaction>
</comment>
<gene>
    <name evidence="13" type="ORF">D3227_20950</name>
</gene>
<comment type="pathway">
    <text evidence="3 11">Cofactor biosynthesis; molybdopterin biosynthesis.</text>
</comment>
<dbReference type="EC" id="2.10.1.1" evidence="11"/>
<comment type="similarity">
    <text evidence="4 11">Belongs to the MoeA family.</text>
</comment>
<evidence type="ECO:0000256" key="3">
    <source>
        <dbReference type="ARBA" id="ARBA00005046"/>
    </source>
</evidence>
<reference evidence="13 14" key="1">
    <citation type="submission" date="2018-09" db="EMBL/GenBank/DDBJ databases">
        <title>Mesorhizobium carmichaelinearum sp. nov. isolated from Carmichaelinea spp. root nodules in New Zealand.</title>
        <authorList>
            <person name="De Meyer S.E."/>
        </authorList>
    </citation>
    <scope>NUCLEOTIDE SEQUENCE [LARGE SCALE GENOMIC DNA]</scope>
    <source>
        <strain evidence="13 14">ICMP19557</strain>
    </source>
</reference>
<dbReference type="FunFam" id="3.40.980.10:FF:000004">
    <property type="entry name" value="Molybdopterin molybdenumtransferase"/>
    <property type="match status" value="1"/>
</dbReference>
<accession>A0A3A5KKF1</accession>